<dbReference type="OrthoDB" id="2308495at2"/>
<sequence>MVKFRRVPAFDTNNMPNKSEIVKKDIQISGHMIKNVPVQLDDSQSEEISYLISDPIFKRLYDFIRKSAANAELDFDNLITK</sequence>
<reference evidence="1 2" key="1">
    <citation type="journal article" date="2015" name="Genome Announc.">
        <title>Expanding the biotechnology potential of lactobacilli through comparative genomics of 213 strains and associated genera.</title>
        <authorList>
            <person name="Sun Z."/>
            <person name="Harris H.M."/>
            <person name="McCann A."/>
            <person name="Guo C."/>
            <person name="Argimon S."/>
            <person name="Zhang W."/>
            <person name="Yang X."/>
            <person name="Jeffery I.B."/>
            <person name="Cooney J.C."/>
            <person name="Kagawa T.F."/>
            <person name="Liu W."/>
            <person name="Song Y."/>
            <person name="Salvetti E."/>
            <person name="Wrobel A."/>
            <person name="Rasinkangas P."/>
            <person name="Parkhill J."/>
            <person name="Rea M.C."/>
            <person name="O'Sullivan O."/>
            <person name="Ritari J."/>
            <person name="Douillard F.P."/>
            <person name="Paul Ross R."/>
            <person name="Yang R."/>
            <person name="Briner A.E."/>
            <person name="Felis G.E."/>
            <person name="de Vos W.M."/>
            <person name="Barrangou R."/>
            <person name="Klaenhammer T.R."/>
            <person name="Caufield P.W."/>
            <person name="Cui Y."/>
            <person name="Zhang H."/>
            <person name="O'Toole P.W."/>
        </authorList>
    </citation>
    <scope>NUCLEOTIDE SEQUENCE [LARGE SCALE GENOMIC DNA]</scope>
    <source>
        <strain evidence="1 2">DSM 16634</strain>
    </source>
</reference>
<dbReference type="eggNOG" id="ENOG5030AHH">
    <property type="taxonomic scope" value="Bacteria"/>
</dbReference>
<dbReference type="PATRIC" id="fig|1423724.4.peg.53"/>
<dbReference type="RefSeq" id="WP_025087195.1">
    <property type="nucleotide sequence ID" value="NZ_AZFT01000001.1"/>
</dbReference>
<dbReference type="AlphaFoldDB" id="A0A0R1U9F2"/>
<organism evidence="1 2">
    <name type="scientific">Ligilactobacillus apodemi DSM 16634 = JCM 16172</name>
    <dbReference type="NCBI Taxonomy" id="1423724"/>
    <lineage>
        <taxon>Bacteria</taxon>
        <taxon>Bacillati</taxon>
        <taxon>Bacillota</taxon>
        <taxon>Bacilli</taxon>
        <taxon>Lactobacillales</taxon>
        <taxon>Lactobacillaceae</taxon>
        <taxon>Ligilactobacillus</taxon>
    </lineage>
</organism>
<keyword evidence="2" id="KW-1185">Reference proteome</keyword>
<dbReference type="EMBL" id="AZFT01000001">
    <property type="protein sequence ID" value="KRL87490.1"/>
    <property type="molecule type" value="Genomic_DNA"/>
</dbReference>
<evidence type="ECO:0000313" key="2">
    <source>
        <dbReference type="Proteomes" id="UP000051324"/>
    </source>
</evidence>
<name>A0A0R1U9F2_9LACO</name>
<proteinExistence type="predicted"/>
<comment type="caution">
    <text evidence="1">The sequence shown here is derived from an EMBL/GenBank/DDBJ whole genome shotgun (WGS) entry which is preliminary data.</text>
</comment>
<protein>
    <submittedName>
        <fullName evidence="1">Uncharacterized protein</fullName>
    </submittedName>
</protein>
<evidence type="ECO:0000313" key="1">
    <source>
        <dbReference type="EMBL" id="KRL87490.1"/>
    </source>
</evidence>
<accession>A0A0R1U9F2</accession>
<dbReference type="Proteomes" id="UP000051324">
    <property type="component" value="Unassembled WGS sequence"/>
</dbReference>
<gene>
    <name evidence="1" type="ORF">FC32_GL000052</name>
</gene>